<dbReference type="CDD" id="cd07305">
    <property type="entry name" value="Porin3_Tom40"/>
    <property type="match status" value="1"/>
</dbReference>
<comment type="similarity">
    <text evidence="2">Belongs to the Tom40 family.</text>
</comment>
<reference evidence="10 11" key="1">
    <citation type="journal article" date="2012" name="Eukaryot. Cell">
        <title>Draft genome sequence of CBS 2479, the standard type strain of Trichosporon asahii.</title>
        <authorList>
            <person name="Yang R.Y."/>
            <person name="Li H.T."/>
            <person name="Zhu H."/>
            <person name="Zhou G.P."/>
            <person name="Wang M."/>
            <person name="Wang L."/>
        </authorList>
    </citation>
    <scope>NUCLEOTIDE SEQUENCE [LARGE SCALE GENOMIC DNA]</scope>
    <source>
        <strain evidence="11">ATCC 90039 / CBS 2479 / JCM 2466 / KCTC 7840 / NCYC 2677 / UAMH 7654</strain>
    </source>
</reference>
<dbReference type="EMBL" id="ALBS01000107">
    <property type="protein sequence ID" value="EJT50416.1"/>
    <property type="molecule type" value="Genomic_DNA"/>
</dbReference>
<keyword evidence="9" id="KW-0472">Membrane</keyword>
<evidence type="ECO:0000256" key="3">
    <source>
        <dbReference type="ARBA" id="ARBA00022448"/>
    </source>
</evidence>
<dbReference type="GeneID" id="25983774"/>
<organism evidence="10 11">
    <name type="scientific">Trichosporon asahii var. asahii (strain ATCC 90039 / CBS 2479 / JCM 2466 / KCTC 7840 / NBRC 103889/ NCYC 2677 / UAMH 7654)</name>
    <name type="common">Yeast</name>
    <dbReference type="NCBI Taxonomy" id="1186058"/>
    <lineage>
        <taxon>Eukaryota</taxon>
        <taxon>Fungi</taxon>
        <taxon>Dikarya</taxon>
        <taxon>Basidiomycota</taxon>
        <taxon>Agaricomycotina</taxon>
        <taxon>Tremellomycetes</taxon>
        <taxon>Trichosporonales</taxon>
        <taxon>Trichosporonaceae</taxon>
        <taxon>Trichosporon</taxon>
    </lineage>
</organism>
<sequence>MAAINEKTTLQQDPLFAASGAPGAVPAPAAAPSGGSDYYNAFTSVFDPVSAPLADTMNRFHTWKENMGLIQPGTVENLTRPVSTTLMNNFFFEGMRADLSKIVSPNPAFQISHAFAVGPQKNNYTFGALFANDKTFLHGQFEPSTGGVNMRANQTWSATDITKIQGQLSSAPGQTMFQIEHDHLGPHYSLNLKSINPSPLDFTGLHFVSLLHSFTSRLSLGFETIIQRTSPAETIPATSWLLKYTSQPTAAQSVENPMTMPTAHGATSGIPFVPSWTATAQLQPTGNVQATYYHRLSDKVDVALDFQTMFQPASFMGPAKRDALCTLGAKYEFRMATLRTQIDSAGKVGMLLEQRIAPTFSFLIGGELDHAKNTSRFGFGIMIESTTMTPEEMMAAGMIPPQ</sequence>
<gene>
    <name evidence="10" type="ORF">A1Q1_00260</name>
</gene>
<dbReference type="AlphaFoldDB" id="J5TDM0"/>
<evidence type="ECO:0000256" key="2">
    <source>
        <dbReference type="ARBA" id="ARBA00010510"/>
    </source>
</evidence>
<evidence type="ECO:0000313" key="11">
    <source>
        <dbReference type="Proteomes" id="UP000002748"/>
    </source>
</evidence>
<evidence type="ECO:0000256" key="6">
    <source>
        <dbReference type="ARBA" id="ARBA00022787"/>
    </source>
</evidence>
<keyword evidence="4" id="KW-1134">Transmembrane beta strand</keyword>
<protein>
    <submittedName>
        <fullName evidence="10">Import receptor subunit tom40</fullName>
    </submittedName>
</protein>
<dbReference type="HOGENOM" id="CLU_042174_2_0_1"/>
<evidence type="ECO:0000256" key="5">
    <source>
        <dbReference type="ARBA" id="ARBA00022692"/>
    </source>
</evidence>
<evidence type="ECO:0000256" key="4">
    <source>
        <dbReference type="ARBA" id="ARBA00022452"/>
    </source>
</evidence>
<proteinExistence type="inferred from homology"/>
<dbReference type="GO" id="GO:0005741">
    <property type="term" value="C:mitochondrial outer membrane"/>
    <property type="evidence" value="ECO:0007669"/>
    <property type="project" value="UniProtKB-SubCell"/>
</dbReference>
<keyword evidence="5" id="KW-0812">Transmembrane</keyword>
<comment type="subcellular location">
    <subcellularLocation>
        <location evidence="1">Mitochondrion outer membrane</location>
        <topology evidence="1">Multi-pass membrane protein</topology>
    </subcellularLocation>
</comment>
<dbReference type="InterPro" id="IPR037930">
    <property type="entry name" value="Tom40"/>
</dbReference>
<comment type="caution">
    <text evidence="10">The sequence shown here is derived from an EMBL/GenBank/DDBJ whole genome shotgun (WGS) entry which is preliminary data.</text>
</comment>
<keyword evidence="3" id="KW-0813">Transport</keyword>
<evidence type="ECO:0000256" key="9">
    <source>
        <dbReference type="ARBA" id="ARBA00023136"/>
    </source>
</evidence>
<dbReference type="GO" id="GO:0030150">
    <property type="term" value="P:protein import into mitochondrial matrix"/>
    <property type="evidence" value="ECO:0007669"/>
    <property type="project" value="InterPro"/>
</dbReference>
<dbReference type="GO" id="GO:0008320">
    <property type="term" value="F:protein transmembrane transporter activity"/>
    <property type="evidence" value="ECO:0007669"/>
    <property type="project" value="InterPro"/>
</dbReference>
<dbReference type="VEuPathDB" id="FungiDB:A1Q1_00260"/>
<evidence type="ECO:0000256" key="8">
    <source>
        <dbReference type="ARBA" id="ARBA00023128"/>
    </source>
</evidence>
<keyword evidence="10" id="KW-0675">Receptor</keyword>
<dbReference type="InterPro" id="IPR027246">
    <property type="entry name" value="Porin_Euk/Tom40"/>
</dbReference>
<keyword evidence="7" id="KW-0653">Protein transport</keyword>
<dbReference type="OrthoDB" id="19656at2759"/>
<dbReference type="PANTHER" id="PTHR10802">
    <property type="entry name" value="MITOCHONDRIAL IMPORT RECEPTOR SUBUNIT TOM40"/>
    <property type="match status" value="1"/>
</dbReference>
<keyword evidence="8" id="KW-0496">Mitochondrion</keyword>
<dbReference type="Gene3D" id="2.40.160.10">
    <property type="entry name" value="Porin"/>
    <property type="match status" value="1"/>
</dbReference>
<dbReference type="Pfam" id="PF01459">
    <property type="entry name" value="Porin_3"/>
    <property type="match status" value="1"/>
</dbReference>
<accession>J5TDM0</accession>
<evidence type="ECO:0000256" key="1">
    <source>
        <dbReference type="ARBA" id="ARBA00004374"/>
    </source>
</evidence>
<evidence type="ECO:0000313" key="10">
    <source>
        <dbReference type="EMBL" id="EJT50416.1"/>
    </source>
</evidence>
<name>J5TDM0_TRIAS</name>
<dbReference type="KEGG" id="tasa:A1Q1_00260"/>
<keyword evidence="6" id="KW-1000">Mitochondrion outer membrane</keyword>
<dbReference type="RefSeq" id="XP_014182063.1">
    <property type="nucleotide sequence ID" value="XM_014326588.1"/>
</dbReference>
<dbReference type="Proteomes" id="UP000002748">
    <property type="component" value="Unassembled WGS sequence"/>
</dbReference>
<dbReference type="InterPro" id="IPR023614">
    <property type="entry name" value="Porin_dom_sf"/>
</dbReference>
<evidence type="ECO:0000256" key="7">
    <source>
        <dbReference type="ARBA" id="ARBA00022927"/>
    </source>
</evidence>